<dbReference type="PROSITE" id="PS50931">
    <property type="entry name" value="HTH_LYSR"/>
    <property type="match status" value="1"/>
</dbReference>
<dbReference type="AlphaFoldDB" id="A0A7V8MZG2"/>
<accession>A0A7V8MZG2</accession>
<dbReference type="InterPro" id="IPR036390">
    <property type="entry name" value="WH_DNA-bd_sf"/>
</dbReference>
<dbReference type="PANTHER" id="PTHR30126:SF64">
    <property type="entry name" value="HTH-TYPE TRANSCRIPTIONAL REGULATOR CITR"/>
    <property type="match status" value="1"/>
</dbReference>
<protein>
    <submittedName>
        <fullName evidence="6">LysR family transcriptional regulator</fullName>
    </submittedName>
</protein>
<proteinExistence type="inferred from homology"/>
<keyword evidence="2" id="KW-0805">Transcription regulation</keyword>
<evidence type="ECO:0000313" key="7">
    <source>
        <dbReference type="Proteomes" id="UP000530186"/>
    </source>
</evidence>
<keyword evidence="3" id="KW-0238">DNA-binding</keyword>
<dbReference type="InterPro" id="IPR005119">
    <property type="entry name" value="LysR_subst-bd"/>
</dbReference>
<sequence length="291" mass="33578">MFKKLTTFKVVYETKNFSKAAELLFVVQPTVSAQIKQLENELGTTLFRRNGRKEVLATPQADLLYQKTGNLLDDWEDLKLEIQNRKDKITNCNIAASHTFSIYLLPDLIISLKQYFPNISFNIKMMNSLEVLNALEHHDIDFGFIEKPLSAKNIRRFPLFNDQLVLAGNPTTGPWLIREKTSGVYYYTQRYLEENDIQKETMTVQNNEIIIALLKKGFGCAIISQRAAKGLTYQKLSEKYSRQFYLITRDQNASPELTNVMQWIQKRADFKTNSSKNISKNDIALGNNKTQ</sequence>
<comment type="similarity">
    <text evidence="1">Belongs to the LysR transcriptional regulatory family.</text>
</comment>
<feature type="domain" description="HTH lysR-type" evidence="5">
    <location>
        <begin position="1"/>
        <end position="58"/>
    </location>
</feature>
<evidence type="ECO:0000256" key="2">
    <source>
        <dbReference type="ARBA" id="ARBA00023015"/>
    </source>
</evidence>
<dbReference type="EMBL" id="JACBNY010000001">
    <property type="protein sequence ID" value="MBA0015845.1"/>
    <property type="molecule type" value="Genomic_DNA"/>
</dbReference>
<evidence type="ECO:0000256" key="4">
    <source>
        <dbReference type="ARBA" id="ARBA00023163"/>
    </source>
</evidence>
<dbReference type="InterPro" id="IPR036388">
    <property type="entry name" value="WH-like_DNA-bd_sf"/>
</dbReference>
<dbReference type="Pfam" id="PF03466">
    <property type="entry name" value="LysR_substrate"/>
    <property type="match status" value="1"/>
</dbReference>
<reference evidence="6 7" key="1">
    <citation type="submission" date="2020-07" db="EMBL/GenBank/DDBJ databases">
        <authorList>
            <person name="Hilgarth M."/>
            <person name="Werum V."/>
            <person name="Vogel R.F."/>
        </authorList>
    </citation>
    <scope>NUCLEOTIDE SEQUENCE [LARGE SCALE GENOMIC DNA]</scope>
    <source>
        <strain evidence="6 7">DSM 28961</strain>
    </source>
</reference>
<evidence type="ECO:0000259" key="5">
    <source>
        <dbReference type="PROSITE" id="PS50931"/>
    </source>
</evidence>
<dbReference type="PRINTS" id="PR00039">
    <property type="entry name" value="HTHLYSR"/>
</dbReference>
<dbReference type="Gene3D" id="1.10.10.10">
    <property type="entry name" value="Winged helix-like DNA-binding domain superfamily/Winged helix DNA-binding domain"/>
    <property type="match status" value="1"/>
</dbReference>
<dbReference type="SUPFAM" id="SSF53850">
    <property type="entry name" value="Periplasmic binding protein-like II"/>
    <property type="match status" value="1"/>
</dbReference>
<evidence type="ECO:0000256" key="1">
    <source>
        <dbReference type="ARBA" id="ARBA00009437"/>
    </source>
</evidence>
<dbReference type="GO" id="GO:0003700">
    <property type="term" value="F:DNA-binding transcription factor activity"/>
    <property type="evidence" value="ECO:0007669"/>
    <property type="project" value="InterPro"/>
</dbReference>
<keyword evidence="7" id="KW-1185">Reference proteome</keyword>
<evidence type="ECO:0000256" key="3">
    <source>
        <dbReference type="ARBA" id="ARBA00023125"/>
    </source>
</evidence>
<comment type="caution">
    <text evidence="6">The sequence shown here is derived from an EMBL/GenBank/DDBJ whole genome shotgun (WGS) entry which is preliminary data.</text>
</comment>
<dbReference type="Pfam" id="PF00126">
    <property type="entry name" value="HTH_1"/>
    <property type="match status" value="1"/>
</dbReference>
<dbReference type="InterPro" id="IPR000847">
    <property type="entry name" value="LysR_HTH_N"/>
</dbReference>
<keyword evidence="4" id="KW-0804">Transcription</keyword>
<dbReference type="PANTHER" id="PTHR30126">
    <property type="entry name" value="HTH-TYPE TRANSCRIPTIONAL REGULATOR"/>
    <property type="match status" value="1"/>
</dbReference>
<organism evidence="6 7">
    <name type="scientific">Pseudolactococcus laudensis</name>
    <dbReference type="NCBI Taxonomy" id="1494461"/>
    <lineage>
        <taxon>Bacteria</taxon>
        <taxon>Bacillati</taxon>
        <taxon>Bacillota</taxon>
        <taxon>Bacilli</taxon>
        <taxon>Lactobacillales</taxon>
        <taxon>Streptococcaceae</taxon>
        <taxon>Pseudolactococcus</taxon>
    </lineage>
</organism>
<dbReference type="Gene3D" id="3.40.190.290">
    <property type="match status" value="1"/>
</dbReference>
<dbReference type="Proteomes" id="UP000530186">
    <property type="component" value="Unassembled WGS sequence"/>
</dbReference>
<evidence type="ECO:0000313" key="6">
    <source>
        <dbReference type="EMBL" id="MBA0015845.1"/>
    </source>
</evidence>
<name>A0A7V8MZG2_9LACT</name>
<dbReference type="GeneID" id="303194194"/>
<gene>
    <name evidence="6" type="ORF">HZR21_01565</name>
</gene>
<dbReference type="GO" id="GO:0000976">
    <property type="term" value="F:transcription cis-regulatory region binding"/>
    <property type="evidence" value="ECO:0007669"/>
    <property type="project" value="TreeGrafter"/>
</dbReference>
<dbReference type="SUPFAM" id="SSF46785">
    <property type="entry name" value="Winged helix' DNA-binding domain"/>
    <property type="match status" value="1"/>
</dbReference>
<dbReference type="RefSeq" id="WP_180745802.1">
    <property type="nucleotide sequence ID" value="NZ_CBCRWQ010000005.1"/>
</dbReference>